<gene>
    <name evidence="2" type="ORF">SAMN04487969_12636</name>
</gene>
<proteinExistence type="predicted"/>
<dbReference type="InterPro" id="IPR024976">
    <property type="entry name" value="DUF3885"/>
</dbReference>
<organism evidence="2 3">
    <name type="scientific">Paenibacillus algorifonticola</name>
    <dbReference type="NCBI Taxonomy" id="684063"/>
    <lineage>
        <taxon>Bacteria</taxon>
        <taxon>Bacillati</taxon>
        <taxon>Bacillota</taxon>
        <taxon>Bacilli</taxon>
        <taxon>Bacillales</taxon>
        <taxon>Paenibacillaceae</taxon>
        <taxon>Paenibacillus</taxon>
    </lineage>
</organism>
<dbReference type="Pfam" id="PF13021">
    <property type="entry name" value="DUF3885"/>
    <property type="match status" value="1"/>
</dbReference>
<keyword evidence="3" id="KW-1185">Reference proteome</keyword>
<dbReference type="Proteomes" id="UP000183410">
    <property type="component" value="Unassembled WGS sequence"/>
</dbReference>
<name>A0A1I2HQS1_9BACL</name>
<reference evidence="3" key="1">
    <citation type="submission" date="2016-10" db="EMBL/GenBank/DDBJ databases">
        <authorList>
            <person name="Varghese N."/>
            <person name="Submissions S."/>
        </authorList>
    </citation>
    <scope>NUCLEOTIDE SEQUENCE [LARGE SCALE GENOMIC DNA]</scope>
    <source>
        <strain evidence="3">CGMCC 1.10223</strain>
    </source>
</reference>
<dbReference type="EMBL" id="FONN01000026">
    <property type="protein sequence ID" value="SFF32655.1"/>
    <property type="molecule type" value="Genomic_DNA"/>
</dbReference>
<evidence type="ECO:0000259" key="1">
    <source>
        <dbReference type="Pfam" id="PF13021"/>
    </source>
</evidence>
<sequence>MKLQELNASNLLEAIANRSLGLEPIIDGDIYIINDTNKTIFHLYDDRGLDIAAPYCVLEIGQACTKKRPAWKRQSRP</sequence>
<evidence type="ECO:0000313" key="2">
    <source>
        <dbReference type="EMBL" id="SFF32655.1"/>
    </source>
</evidence>
<dbReference type="AlphaFoldDB" id="A0A1I2HQS1"/>
<evidence type="ECO:0000313" key="3">
    <source>
        <dbReference type="Proteomes" id="UP000183410"/>
    </source>
</evidence>
<protein>
    <recommendedName>
        <fullName evidence="1">DUF3885 domain-containing protein</fullName>
    </recommendedName>
</protein>
<accession>A0A1I2HQS1</accession>
<feature type="domain" description="DUF3885" evidence="1">
    <location>
        <begin position="2"/>
        <end position="54"/>
    </location>
</feature>